<dbReference type="OrthoDB" id="5834362at2759"/>
<reference evidence="2" key="1">
    <citation type="submission" date="2021-02" db="EMBL/GenBank/DDBJ databases">
        <authorList>
            <person name="Nowell W R."/>
        </authorList>
    </citation>
    <scope>NUCLEOTIDE SEQUENCE</scope>
</reference>
<gene>
    <name evidence="2" type="ORF">EDS130_LOCUS7385</name>
    <name evidence="1" type="ORF">XAT740_LOCUS4478</name>
</gene>
<dbReference type="GO" id="GO:0070176">
    <property type="term" value="C:DRM complex"/>
    <property type="evidence" value="ECO:0007669"/>
    <property type="project" value="InterPro"/>
</dbReference>
<evidence type="ECO:0000313" key="4">
    <source>
        <dbReference type="Proteomes" id="UP000663852"/>
    </source>
</evidence>
<dbReference type="Proteomes" id="UP000663828">
    <property type="component" value="Unassembled WGS sequence"/>
</dbReference>
<name>A0A813W8P7_ADIRI</name>
<proteinExistence type="predicted"/>
<organism evidence="2 4">
    <name type="scientific">Adineta ricciae</name>
    <name type="common">Rotifer</name>
    <dbReference type="NCBI Taxonomy" id="249248"/>
    <lineage>
        <taxon>Eukaryota</taxon>
        <taxon>Metazoa</taxon>
        <taxon>Spiralia</taxon>
        <taxon>Gnathifera</taxon>
        <taxon>Rotifera</taxon>
        <taxon>Eurotatoria</taxon>
        <taxon>Bdelloidea</taxon>
        <taxon>Adinetida</taxon>
        <taxon>Adinetidae</taxon>
        <taxon>Adineta</taxon>
    </lineage>
</organism>
<dbReference type="EMBL" id="CAJNOR010000184">
    <property type="protein sequence ID" value="CAF0831348.1"/>
    <property type="molecule type" value="Genomic_DNA"/>
</dbReference>
<keyword evidence="3" id="KW-1185">Reference proteome</keyword>
<dbReference type="EMBL" id="CAJNOJ010000022">
    <property type="protein sequence ID" value="CAF0852418.1"/>
    <property type="molecule type" value="Genomic_DNA"/>
</dbReference>
<accession>A0A813W8P7</accession>
<evidence type="ECO:0000313" key="1">
    <source>
        <dbReference type="EMBL" id="CAF0831348.1"/>
    </source>
</evidence>
<dbReference type="GO" id="GO:0006355">
    <property type="term" value="P:regulation of DNA-templated transcription"/>
    <property type="evidence" value="ECO:0007669"/>
    <property type="project" value="InterPro"/>
</dbReference>
<dbReference type="Pfam" id="PF10044">
    <property type="entry name" value="LIN52"/>
    <property type="match status" value="1"/>
</dbReference>
<dbReference type="AlphaFoldDB" id="A0A813W8P7"/>
<evidence type="ECO:0000313" key="3">
    <source>
        <dbReference type="Proteomes" id="UP000663828"/>
    </source>
</evidence>
<sequence length="106" mass="12488">MDNYLPNWPNRNESQSWIDQAFLPYDYVVQNVEKELSNKILDTALNGQDHEINDDEADYMFRELKTFSIVQLVNKIRDIHNMTYELGVNESLEMARAKILNIFDSS</sequence>
<comment type="caution">
    <text evidence="2">The sequence shown here is derived from an EMBL/GenBank/DDBJ whole genome shotgun (WGS) entry which is preliminary data.</text>
</comment>
<dbReference type="Proteomes" id="UP000663852">
    <property type="component" value="Unassembled WGS sequence"/>
</dbReference>
<evidence type="ECO:0000313" key="2">
    <source>
        <dbReference type="EMBL" id="CAF0852418.1"/>
    </source>
</evidence>
<protein>
    <submittedName>
        <fullName evidence="2">Uncharacterized protein</fullName>
    </submittedName>
</protein>
<dbReference type="InterPro" id="IPR018737">
    <property type="entry name" value="DREAM_LIN52"/>
</dbReference>